<dbReference type="PANTHER" id="PTHR47570">
    <property type="entry name" value="ZINC ION BINDING PROTEIN"/>
    <property type="match status" value="1"/>
</dbReference>
<protein>
    <recommendedName>
        <fullName evidence="1">Mitochondrial splicing suppressor 51-like C-terminal domain-containing protein</fullName>
    </recommendedName>
</protein>
<proteinExistence type="predicted"/>
<dbReference type="OrthoDB" id="432970at2759"/>
<dbReference type="STRING" id="1314777.A0A164NVV0"/>
<name>A0A164NVV0_9AGAM</name>
<reference evidence="2 3" key="1">
    <citation type="journal article" date="2016" name="Mol. Biol. Evol.">
        <title>Comparative Genomics of Early-Diverging Mushroom-Forming Fungi Provides Insights into the Origins of Lignocellulose Decay Capabilities.</title>
        <authorList>
            <person name="Nagy L.G."/>
            <person name="Riley R."/>
            <person name="Tritt A."/>
            <person name="Adam C."/>
            <person name="Daum C."/>
            <person name="Floudas D."/>
            <person name="Sun H."/>
            <person name="Yadav J.S."/>
            <person name="Pangilinan J."/>
            <person name="Larsson K.H."/>
            <person name="Matsuura K."/>
            <person name="Barry K."/>
            <person name="Labutti K."/>
            <person name="Kuo R."/>
            <person name="Ohm R.A."/>
            <person name="Bhattacharya S.S."/>
            <person name="Shirouzu T."/>
            <person name="Yoshinaga Y."/>
            <person name="Martin F.M."/>
            <person name="Grigoriev I.V."/>
            <person name="Hibbett D.S."/>
        </authorList>
    </citation>
    <scope>NUCLEOTIDE SEQUENCE [LARGE SCALE GENOMIC DNA]</scope>
    <source>
        <strain evidence="2 3">HHB9708</strain>
    </source>
</reference>
<evidence type="ECO:0000313" key="3">
    <source>
        <dbReference type="Proteomes" id="UP000076722"/>
    </source>
</evidence>
<evidence type="ECO:0000313" key="2">
    <source>
        <dbReference type="EMBL" id="KZS88092.1"/>
    </source>
</evidence>
<dbReference type="PANTHER" id="PTHR47570:SF1">
    <property type="entry name" value="ZINC ION BINDING PROTEIN"/>
    <property type="match status" value="1"/>
</dbReference>
<dbReference type="Pfam" id="PF20179">
    <property type="entry name" value="MSS51_C"/>
    <property type="match status" value="1"/>
</dbReference>
<gene>
    <name evidence="2" type="ORF">SISNIDRAFT_460149</name>
</gene>
<dbReference type="Proteomes" id="UP000076722">
    <property type="component" value="Unassembled WGS sequence"/>
</dbReference>
<evidence type="ECO:0000259" key="1">
    <source>
        <dbReference type="Pfam" id="PF20179"/>
    </source>
</evidence>
<sequence length="263" mass="29236">MWRGLDLASPAALLLDFPLSVFYLVTKVLGLIDPSSTPENRQKLTIHYIGAEVELNFLPLFSELALLLPSTDITLIFFGNAVAKLIHRAQREHSNSLATREVVWEYKAPEISGGGSLKIQLHSKSGIWSAATFERPDREIDLKGFPDALVGLNAGIVTYPEWTQPVNFAATFDIPFAITEYAEQTIRQSAPDLPAANEFFAMQCEARFPDPTLLANLRKNRVRPVTVNPFHRPGQRTLPHVRSPNLYNGFAMPIVPNSKTSPS</sequence>
<dbReference type="AlphaFoldDB" id="A0A164NVV0"/>
<dbReference type="EMBL" id="KV419440">
    <property type="protein sequence ID" value="KZS88092.1"/>
    <property type="molecule type" value="Genomic_DNA"/>
</dbReference>
<dbReference type="InterPro" id="IPR046824">
    <property type="entry name" value="Mss51-like_C"/>
</dbReference>
<accession>A0A164NVV0</accession>
<organism evidence="2 3">
    <name type="scientific">Sistotremastrum niveocremeum HHB9708</name>
    <dbReference type="NCBI Taxonomy" id="1314777"/>
    <lineage>
        <taxon>Eukaryota</taxon>
        <taxon>Fungi</taxon>
        <taxon>Dikarya</taxon>
        <taxon>Basidiomycota</taxon>
        <taxon>Agaricomycotina</taxon>
        <taxon>Agaricomycetes</taxon>
        <taxon>Sistotremastrales</taxon>
        <taxon>Sistotremastraceae</taxon>
        <taxon>Sertulicium</taxon>
        <taxon>Sertulicium niveocremeum</taxon>
    </lineage>
</organism>
<feature type="domain" description="Mitochondrial splicing suppressor 51-like C-terminal" evidence="1">
    <location>
        <begin position="18"/>
        <end position="237"/>
    </location>
</feature>
<keyword evidence="3" id="KW-1185">Reference proteome</keyword>